<dbReference type="AlphaFoldDB" id="A0A4C1Y8S8"/>
<evidence type="ECO:0000313" key="2">
    <source>
        <dbReference type="Proteomes" id="UP000299102"/>
    </source>
</evidence>
<accession>A0A4C1Y8S8</accession>
<protein>
    <submittedName>
        <fullName evidence="1">Uncharacterized protein</fullName>
    </submittedName>
</protein>
<reference evidence="1 2" key="1">
    <citation type="journal article" date="2019" name="Commun. Biol.">
        <title>The bagworm genome reveals a unique fibroin gene that provides high tensile strength.</title>
        <authorList>
            <person name="Kono N."/>
            <person name="Nakamura H."/>
            <person name="Ohtoshi R."/>
            <person name="Tomita M."/>
            <person name="Numata K."/>
            <person name="Arakawa K."/>
        </authorList>
    </citation>
    <scope>NUCLEOTIDE SEQUENCE [LARGE SCALE GENOMIC DNA]</scope>
</reference>
<evidence type="ECO:0000313" key="1">
    <source>
        <dbReference type="EMBL" id="GBP71262.1"/>
    </source>
</evidence>
<name>A0A4C1Y8S8_EUMVA</name>
<organism evidence="1 2">
    <name type="scientific">Eumeta variegata</name>
    <name type="common">Bagworm moth</name>
    <name type="synonym">Eumeta japonica</name>
    <dbReference type="NCBI Taxonomy" id="151549"/>
    <lineage>
        <taxon>Eukaryota</taxon>
        <taxon>Metazoa</taxon>
        <taxon>Ecdysozoa</taxon>
        <taxon>Arthropoda</taxon>
        <taxon>Hexapoda</taxon>
        <taxon>Insecta</taxon>
        <taxon>Pterygota</taxon>
        <taxon>Neoptera</taxon>
        <taxon>Endopterygota</taxon>
        <taxon>Lepidoptera</taxon>
        <taxon>Glossata</taxon>
        <taxon>Ditrysia</taxon>
        <taxon>Tineoidea</taxon>
        <taxon>Psychidae</taxon>
        <taxon>Oiketicinae</taxon>
        <taxon>Eumeta</taxon>
    </lineage>
</organism>
<keyword evidence="2" id="KW-1185">Reference proteome</keyword>
<gene>
    <name evidence="1" type="ORF">EVAR_79544_1</name>
</gene>
<dbReference type="EMBL" id="BGZK01001102">
    <property type="protein sequence ID" value="GBP71262.1"/>
    <property type="molecule type" value="Genomic_DNA"/>
</dbReference>
<dbReference type="Proteomes" id="UP000299102">
    <property type="component" value="Unassembled WGS sequence"/>
</dbReference>
<comment type="caution">
    <text evidence="1">The sequence shown here is derived from an EMBL/GenBank/DDBJ whole genome shotgun (WGS) entry which is preliminary data.</text>
</comment>
<proteinExistence type="predicted"/>
<sequence>MILVPVIYNTYTYLIPTTYFLHRSELPTNDAMRIYRSFFSAAFLLYANAGLSIANFTAANTRALYCTYRMTHHGRERGIEIGNGTKVRIGKDIVKNRQRSQSHPNAETIRSNDAAKTVVDLRTELHYAHTCPASGSGESD</sequence>